<dbReference type="EMBL" id="FOQH01000006">
    <property type="protein sequence ID" value="SFI41858.1"/>
    <property type="molecule type" value="Genomic_DNA"/>
</dbReference>
<reference evidence="5 6" key="1">
    <citation type="submission" date="2016-10" db="EMBL/GenBank/DDBJ databases">
        <authorList>
            <person name="de Groot N.N."/>
        </authorList>
    </citation>
    <scope>NUCLEOTIDE SEQUENCE [LARGE SCALE GENOMIC DNA]</scope>
    <source>
        <strain evidence="5 6">CGMCC 1.11030</strain>
    </source>
</reference>
<evidence type="ECO:0000256" key="2">
    <source>
        <dbReference type="SAM" id="MobiDB-lite"/>
    </source>
</evidence>
<dbReference type="Proteomes" id="UP000199377">
    <property type="component" value="Unassembled WGS sequence"/>
</dbReference>
<dbReference type="GO" id="GO:0016787">
    <property type="term" value="F:hydrolase activity"/>
    <property type="evidence" value="ECO:0007669"/>
    <property type="project" value="UniProtKB-KW"/>
</dbReference>
<dbReference type="Pfam" id="PF00753">
    <property type="entry name" value="Lactamase_B"/>
    <property type="match status" value="1"/>
</dbReference>
<sequence>MRITFHGAAGGEVTGSCHMVEVAGRRILIDCGLFQGSHELDEDNADGFGFEPSRVDALLLTHAHLDHCGRIPLLVKRGFAGEIVATPPTRDLARLVMLDSAHLQEEEAARRARHRGRGETRPAPLYDSLDVMDAIERFGRTARYARPFVLFPGVRVTFFDAGHILGSASILLELEEGGERRSVLFSGDVGRPDSPLIGPAAPPSDVDVVVMETTYGDRDHRSRAESVAEFEAAVGEAAARGGNIVIPTFALERAQELLWHLLDGMSSGRIPREMEIFLDSPMAISATRIFARHPGFFREEIRGMIAHHDDPFAPPNLHFVHEAAESMLLNRVRSGAVLMAGSGMCTGGRVRHHLRYNLPHADCSVIFVGFAARGTPARKVIDGAKTLRLFGEDVPVRAAIHTINGFSAHADATELAAWHAAAAGPRTRTFLVHGEDEERAAFARRLTQGRRDAPQVETPAMHESFEL</sequence>
<accession>A0A1I3I1G7</accession>
<dbReference type="InterPro" id="IPR022712">
    <property type="entry name" value="Beta_Casp"/>
</dbReference>
<dbReference type="Gene3D" id="3.40.50.10890">
    <property type="match status" value="1"/>
</dbReference>
<dbReference type="InterPro" id="IPR001279">
    <property type="entry name" value="Metallo-B-lactamas"/>
</dbReference>
<dbReference type="STRING" id="1114924.SAMN05216258_106293"/>
<dbReference type="RefSeq" id="WP_092860731.1">
    <property type="nucleotide sequence ID" value="NZ_FOQH01000006.1"/>
</dbReference>
<dbReference type="Pfam" id="PF10996">
    <property type="entry name" value="Beta-Casp"/>
    <property type="match status" value="1"/>
</dbReference>
<keyword evidence="6" id="KW-1185">Reference proteome</keyword>
<evidence type="ECO:0000259" key="4">
    <source>
        <dbReference type="SMART" id="SM01027"/>
    </source>
</evidence>
<evidence type="ECO:0000259" key="3">
    <source>
        <dbReference type="SMART" id="SM00849"/>
    </source>
</evidence>
<feature type="domain" description="Metallo-beta-lactamase" evidence="3">
    <location>
        <begin position="14"/>
        <end position="236"/>
    </location>
</feature>
<evidence type="ECO:0000313" key="6">
    <source>
        <dbReference type="Proteomes" id="UP000199377"/>
    </source>
</evidence>
<dbReference type="InterPro" id="IPR011108">
    <property type="entry name" value="RMMBL"/>
</dbReference>
<name>A0A1I3I1G7_9RHOB</name>
<gene>
    <name evidence="5" type="ORF">SAMN05216258_106293</name>
</gene>
<feature type="region of interest" description="Disordered" evidence="2">
    <location>
        <begin position="446"/>
        <end position="467"/>
    </location>
</feature>
<evidence type="ECO:0000256" key="1">
    <source>
        <dbReference type="ARBA" id="ARBA00022801"/>
    </source>
</evidence>
<evidence type="ECO:0000313" key="5">
    <source>
        <dbReference type="EMBL" id="SFI41858.1"/>
    </source>
</evidence>
<dbReference type="GO" id="GO:0004521">
    <property type="term" value="F:RNA endonuclease activity"/>
    <property type="evidence" value="ECO:0007669"/>
    <property type="project" value="TreeGrafter"/>
</dbReference>
<dbReference type="InterPro" id="IPR036866">
    <property type="entry name" value="RibonucZ/Hydroxyglut_hydro"/>
</dbReference>
<dbReference type="SMART" id="SM01027">
    <property type="entry name" value="Beta-Casp"/>
    <property type="match status" value="1"/>
</dbReference>
<dbReference type="SMART" id="SM00849">
    <property type="entry name" value="Lactamase_B"/>
    <property type="match status" value="1"/>
</dbReference>
<dbReference type="PANTHER" id="PTHR11203:SF37">
    <property type="entry name" value="INTEGRATOR COMPLEX SUBUNIT 11"/>
    <property type="match status" value="1"/>
</dbReference>
<dbReference type="SUPFAM" id="SSF56281">
    <property type="entry name" value="Metallo-hydrolase/oxidoreductase"/>
    <property type="match status" value="1"/>
</dbReference>
<dbReference type="AlphaFoldDB" id="A0A1I3I1G7"/>
<dbReference type="Pfam" id="PF07521">
    <property type="entry name" value="RMMBL"/>
    <property type="match status" value="1"/>
</dbReference>
<dbReference type="InterPro" id="IPR050698">
    <property type="entry name" value="MBL"/>
</dbReference>
<feature type="domain" description="Beta-Casp" evidence="4">
    <location>
        <begin position="254"/>
        <end position="380"/>
    </location>
</feature>
<proteinExistence type="predicted"/>
<dbReference type="CDD" id="cd16295">
    <property type="entry name" value="TTHA0252-CPSF-like_MBL-fold"/>
    <property type="match status" value="1"/>
</dbReference>
<dbReference type="OrthoDB" id="9803916at2"/>
<dbReference type="PANTHER" id="PTHR11203">
    <property type="entry name" value="CLEAVAGE AND POLYADENYLATION SPECIFICITY FACTOR FAMILY MEMBER"/>
    <property type="match status" value="1"/>
</dbReference>
<dbReference type="Gene3D" id="3.60.15.10">
    <property type="entry name" value="Ribonuclease Z/Hydroxyacylglutathione hydrolase-like"/>
    <property type="match status" value="1"/>
</dbReference>
<keyword evidence="1" id="KW-0378">Hydrolase</keyword>
<organism evidence="5 6">
    <name type="scientific">Albimonas pacifica</name>
    <dbReference type="NCBI Taxonomy" id="1114924"/>
    <lineage>
        <taxon>Bacteria</taxon>
        <taxon>Pseudomonadati</taxon>
        <taxon>Pseudomonadota</taxon>
        <taxon>Alphaproteobacteria</taxon>
        <taxon>Rhodobacterales</taxon>
        <taxon>Paracoccaceae</taxon>
        <taxon>Albimonas</taxon>
    </lineage>
</organism>
<protein>
    <submittedName>
        <fullName evidence="5">Metallo-beta-lactamase family protein</fullName>
    </submittedName>
</protein>